<evidence type="ECO:0000313" key="9">
    <source>
        <dbReference type="Proteomes" id="UP001239462"/>
    </source>
</evidence>
<proteinExistence type="predicted"/>
<evidence type="ECO:0000256" key="4">
    <source>
        <dbReference type="ARBA" id="ARBA00022679"/>
    </source>
</evidence>
<reference evidence="8 9" key="1">
    <citation type="submission" date="2023-06" db="EMBL/GenBank/DDBJ databases">
        <title>Roseiconus lacunae JC819 isolated from Gulf of Mannar region, Tamil Nadu.</title>
        <authorList>
            <person name="Pk S."/>
            <person name="Ch S."/>
            <person name="Ch V.R."/>
        </authorList>
    </citation>
    <scope>NUCLEOTIDE SEQUENCE [LARGE SCALE GENOMIC DNA]</scope>
    <source>
        <strain evidence="8 9">JC819</strain>
    </source>
</reference>
<dbReference type="InterPro" id="IPR029044">
    <property type="entry name" value="Nucleotide-diphossugar_trans"/>
</dbReference>
<name>A0ABT7PL09_9BACT</name>
<comment type="caution">
    <text evidence="8">The sequence shown here is derived from an EMBL/GenBank/DDBJ whole genome shotgun (WGS) entry which is preliminary data.</text>
</comment>
<dbReference type="Gene3D" id="3.90.550.10">
    <property type="entry name" value="Spore Coat Polysaccharide Biosynthesis Protein SpsA, Chain A"/>
    <property type="match status" value="1"/>
</dbReference>
<evidence type="ECO:0000256" key="1">
    <source>
        <dbReference type="ARBA" id="ARBA00004236"/>
    </source>
</evidence>
<sequence length="373" mass="40837">MTITLSIFGLLLSAFPLVMWVANLPRFLRDRRPEKPDSADAAISVLIPARDEADGIEHCVRHALASHTVELEVIVLDDDSSDATADIVSTIAEADSRVRLIHGKPLPDRWNGKQHACKQLADAARYDRLVFLDADVRLRPAGLAELSRLLEERSLGLISAFPEQVTVTWLEKWLIPMMHFILLSYLPFSRMQSMSDPSLAAGCGQLFLADRKAYLEAGTHAAIRSSRHDGIKLPRAFREAGLMTDVTDGTDLASCRMYDCGSQVIRGVLKNAIEGIANPKLIGLFTVLLLGCSLLPVVTLAMAVGQSDRIATGLSVIALALAHGPRLLATMKLRQSFFGVVCHIPATILFVGLQWVALGYHLTGRTVTWRGRT</sequence>
<dbReference type="InterPro" id="IPR001173">
    <property type="entry name" value="Glyco_trans_2-like"/>
</dbReference>
<evidence type="ECO:0000313" key="8">
    <source>
        <dbReference type="EMBL" id="MDM4017190.1"/>
    </source>
</evidence>
<dbReference type="Pfam" id="PF00535">
    <property type="entry name" value="Glycos_transf_2"/>
    <property type="match status" value="1"/>
</dbReference>
<dbReference type="PANTHER" id="PTHR43646">
    <property type="entry name" value="GLYCOSYLTRANSFERASE"/>
    <property type="match status" value="1"/>
</dbReference>
<protein>
    <submittedName>
        <fullName evidence="8">Glycosyltransferase</fullName>
        <ecNumber evidence="8">2.4.-.-</ecNumber>
    </submittedName>
</protein>
<accession>A0ABT7PL09</accession>
<keyword evidence="9" id="KW-1185">Reference proteome</keyword>
<dbReference type="EMBL" id="JASZZN010000012">
    <property type="protein sequence ID" value="MDM4017190.1"/>
    <property type="molecule type" value="Genomic_DNA"/>
</dbReference>
<keyword evidence="3 8" id="KW-0328">Glycosyltransferase</keyword>
<feature type="transmembrane region" description="Helical" evidence="6">
    <location>
        <begin position="281"/>
        <end position="304"/>
    </location>
</feature>
<evidence type="ECO:0000256" key="3">
    <source>
        <dbReference type="ARBA" id="ARBA00022676"/>
    </source>
</evidence>
<organism evidence="8 9">
    <name type="scientific">Roseiconus lacunae</name>
    <dbReference type="NCBI Taxonomy" id="2605694"/>
    <lineage>
        <taxon>Bacteria</taxon>
        <taxon>Pseudomonadati</taxon>
        <taxon>Planctomycetota</taxon>
        <taxon>Planctomycetia</taxon>
        <taxon>Pirellulales</taxon>
        <taxon>Pirellulaceae</taxon>
        <taxon>Roseiconus</taxon>
    </lineage>
</organism>
<dbReference type="EC" id="2.4.-.-" evidence="8"/>
<keyword evidence="4 8" id="KW-0808">Transferase</keyword>
<evidence type="ECO:0000259" key="7">
    <source>
        <dbReference type="Pfam" id="PF00535"/>
    </source>
</evidence>
<keyword evidence="6" id="KW-1133">Transmembrane helix</keyword>
<feature type="transmembrane region" description="Helical" evidence="6">
    <location>
        <begin position="310"/>
        <end position="329"/>
    </location>
</feature>
<dbReference type="GO" id="GO:0016757">
    <property type="term" value="F:glycosyltransferase activity"/>
    <property type="evidence" value="ECO:0007669"/>
    <property type="project" value="UniProtKB-KW"/>
</dbReference>
<comment type="subcellular location">
    <subcellularLocation>
        <location evidence="1">Cell membrane</location>
    </subcellularLocation>
</comment>
<evidence type="ECO:0000256" key="2">
    <source>
        <dbReference type="ARBA" id="ARBA00022475"/>
    </source>
</evidence>
<keyword evidence="5 6" id="KW-0472">Membrane</keyword>
<gene>
    <name evidence="8" type="ORF">QTN89_17220</name>
</gene>
<feature type="transmembrane region" description="Helical" evidence="6">
    <location>
        <begin position="6"/>
        <end position="25"/>
    </location>
</feature>
<dbReference type="PANTHER" id="PTHR43646:SF2">
    <property type="entry name" value="GLYCOSYLTRANSFERASE 2-LIKE DOMAIN-CONTAINING PROTEIN"/>
    <property type="match status" value="1"/>
</dbReference>
<feature type="transmembrane region" description="Helical" evidence="6">
    <location>
        <begin position="336"/>
        <end position="357"/>
    </location>
</feature>
<keyword evidence="6" id="KW-0812">Transmembrane</keyword>
<keyword evidence="2" id="KW-1003">Cell membrane</keyword>
<dbReference type="Proteomes" id="UP001239462">
    <property type="component" value="Unassembled WGS sequence"/>
</dbReference>
<dbReference type="RefSeq" id="WP_289164652.1">
    <property type="nucleotide sequence ID" value="NZ_JASZZN010000012.1"/>
</dbReference>
<evidence type="ECO:0000256" key="5">
    <source>
        <dbReference type="ARBA" id="ARBA00023136"/>
    </source>
</evidence>
<dbReference type="SUPFAM" id="SSF53448">
    <property type="entry name" value="Nucleotide-diphospho-sugar transferases"/>
    <property type="match status" value="1"/>
</dbReference>
<feature type="domain" description="Glycosyltransferase 2-like" evidence="7">
    <location>
        <begin position="44"/>
        <end position="214"/>
    </location>
</feature>
<evidence type="ECO:0000256" key="6">
    <source>
        <dbReference type="SAM" id="Phobius"/>
    </source>
</evidence>